<dbReference type="OrthoDB" id="1937829at2759"/>
<comment type="caution">
    <text evidence="3">The sequence shown here is derived from an EMBL/GenBank/DDBJ whole genome shotgun (WGS) entry which is preliminary data.</text>
</comment>
<keyword evidence="1" id="KW-0677">Repeat</keyword>
<protein>
    <recommendedName>
        <fullName evidence="5">Pentatricopeptide repeat-containing protein</fullName>
    </recommendedName>
</protein>
<dbReference type="STRING" id="337451.A0A443P2Z3"/>
<name>A0A443P2Z3_9MAGN</name>
<evidence type="ECO:0000313" key="4">
    <source>
        <dbReference type="Proteomes" id="UP000283530"/>
    </source>
</evidence>
<dbReference type="InterPro" id="IPR046960">
    <property type="entry name" value="PPR_At4g14850-like_plant"/>
</dbReference>
<evidence type="ECO:0000256" key="1">
    <source>
        <dbReference type="ARBA" id="ARBA00022737"/>
    </source>
</evidence>
<dbReference type="PROSITE" id="PS51375">
    <property type="entry name" value="PPR"/>
    <property type="match status" value="1"/>
</dbReference>
<dbReference type="Gene3D" id="1.25.40.10">
    <property type="entry name" value="Tetratricopeptide repeat domain"/>
    <property type="match status" value="1"/>
</dbReference>
<feature type="repeat" description="PPR" evidence="2">
    <location>
        <begin position="109"/>
        <end position="143"/>
    </location>
</feature>
<gene>
    <name evidence="3" type="ORF">CKAN_01404300</name>
</gene>
<evidence type="ECO:0008006" key="5">
    <source>
        <dbReference type="Google" id="ProtNLM"/>
    </source>
</evidence>
<dbReference type="InterPro" id="IPR002885">
    <property type="entry name" value="PPR_rpt"/>
</dbReference>
<proteinExistence type="predicted"/>
<dbReference type="Proteomes" id="UP000283530">
    <property type="component" value="Unassembled WGS sequence"/>
</dbReference>
<dbReference type="GO" id="GO:0009451">
    <property type="term" value="P:RNA modification"/>
    <property type="evidence" value="ECO:0007669"/>
    <property type="project" value="InterPro"/>
</dbReference>
<dbReference type="EMBL" id="QPKB01000005">
    <property type="protein sequence ID" value="RWR85190.1"/>
    <property type="molecule type" value="Genomic_DNA"/>
</dbReference>
<dbReference type="PANTHER" id="PTHR47926">
    <property type="entry name" value="PENTATRICOPEPTIDE REPEAT-CONTAINING PROTEIN"/>
    <property type="match status" value="1"/>
</dbReference>
<organism evidence="3 4">
    <name type="scientific">Cinnamomum micranthum f. kanehirae</name>
    <dbReference type="NCBI Taxonomy" id="337451"/>
    <lineage>
        <taxon>Eukaryota</taxon>
        <taxon>Viridiplantae</taxon>
        <taxon>Streptophyta</taxon>
        <taxon>Embryophyta</taxon>
        <taxon>Tracheophyta</taxon>
        <taxon>Spermatophyta</taxon>
        <taxon>Magnoliopsida</taxon>
        <taxon>Magnoliidae</taxon>
        <taxon>Laurales</taxon>
        <taxon>Lauraceae</taxon>
        <taxon>Cinnamomum</taxon>
    </lineage>
</organism>
<dbReference type="Pfam" id="PF01535">
    <property type="entry name" value="PPR"/>
    <property type="match status" value="3"/>
</dbReference>
<dbReference type="GO" id="GO:0003723">
    <property type="term" value="F:RNA binding"/>
    <property type="evidence" value="ECO:0007669"/>
    <property type="project" value="InterPro"/>
</dbReference>
<sequence>MEKKKRDSVVGKELELIGASIEDVAEMNGGSITNSPVEENMVQTIGEHNLDTRIFIRFYVGVLELGVARRMFELGLGFAGSWNVMIGGQAKYWELQMAHQLFFEMPERNVTSWNSMIAAFSQSGRLNCAISLYEWVHEHTIASGIAMTTAYARHGRIHEAMIFFERIPKPKAMWSHGMPCLQGMPKKKHVRYSGGCTCPRRSM</sequence>
<evidence type="ECO:0000256" key="2">
    <source>
        <dbReference type="PROSITE-ProRule" id="PRU00708"/>
    </source>
</evidence>
<dbReference type="InterPro" id="IPR011990">
    <property type="entry name" value="TPR-like_helical_dom_sf"/>
</dbReference>
<accession>A0A443P2Z3</accession>
<keyword evidence="4" id="KW-1185">Reference proteome</keyword>
<evidence type="ECO:0000313" key="3">
    <source>
        <dbReference type="EMBL" id="RWR85190.1"/>
    </source>
</evidence>
<reference evidence="3 4" key="1">
    <citation type="journal article" date="2019" name="Nat. Plants">
        <title>Stout camphor tree genome fills gaps in understanding of flowering plant genome evolution.</title>
        <authorList>
            <person name="Chaw S.M."/>
            <person name="Liu Y.C."/>
            <person name="Wu Y.W."/>
            <person name="Wang H.Y."/>
            <person name="Lin C.I."/>
            <person name="Wu C.S."/>
            <person name="Ke H.M."/>
            <person name="Chang L.Y."/>
            <person name="Hsu C.Y."/>
            <person name="Yang H.T."/>
            <person name="Sudianto E."/>
            <person name="Hsu M.H."/>
            <person name="Wu K.P."/>
            <person name="Wang L.N."/>
            <person name="Leebens-Mack J.H."/>
            <person name="Tsai I.J."/>
        </authorList>
    </citation>
    <scope>NUCLEOTIDE SEQUENCE [LARGE SCALE GENOMIC DNA]</scope>
    <source>
        <strain evidence="4">cv. Chaw 1501</strain>
        <tissue evidence="3">Young leaves</tissue>
    </source>
</reference>
<dbReference type="AlphaFoldDB" id="A0A443P2Z3"/>